<feature type="transmembrane region" description="Helical" evidence="5">
    <location>
        <begin position="117"/>
        <end position="140"/>
    </location>
</feature>
<accession>A0A511X347</accession>
<keyword evidence="3 5" id="KW-1133">Transmembrane helix</keyword>
<dbReference type="GO" id="GO:0016020">
    <property type="term" value="C:membrane"/>
    <property type="evidence" value="ECO:0007669"/>
    <property type="project" value="UniProtKB-SubCell"/>
</dbReference>
<dbReference type="GO" id="GO:0009403">
    <property type="term" value="P:toxin biosynthetic process"/>
    <property type="evidence" value="ECO:0007669"/>
    <property type="project" value="InterPro"/>
</dbReference>
<dbReference type="InterPro" id="IPR003825">
    <property type="entry name" value="Colicin-V_CvpA"/>
</dbReference>
<gene>
    <name evidence="6" type="primary">yshB</name>
    <name evidence="6" type="ORF">HAL01_18090</name>
</gene>
<name>A0A511X347_9BACI</name>
<reference evidence="6 7" key="1">
    <citation type="submission" date="2019-07" db="EMBL/GenBank/DDBJ databases">
        <title>Whole genome shotgun sequence of Halolactibacillus alkaliphilus NBRC 103919.</title>
        <authorList>
            <person name="Hosoyama A."/>
            <person name="Uohara A."/>
            <person name="Ohji S."/>
            <person name="Ichikawa N."/>
        </authorList>
    </citation>
    <scope>NUCLEOTIDE SEQUENCE [LARGE SCALE GENOMIC DNA]</scope>
    <source>
        <strain evidence="6 7">NBRC 103919</strain>
    </source>
</reference>
<evidence type="ECO:0000256" key="4">
    <source>
        <dbReference type="ARBA" id="ARBA00023136"/>
    </source>
</evidence>
<keyword evidence="4 5" id="KW-0472">Membrane</keyword>
<evidence type="ECO:0000256" key="5">
    <source>
        <dbReference type="SAM" id="Phobius"/>
    </source>
</evidence>
<evidence type="ECO:0000313" key="6">
    <source>
        <dbReference type="EMBL" id="GEN57345.1"/>
    </source>
</evidence>
<dbReference type="Proteomes" id="UP000321400">
    <property type="component" value="Unassembled WGS sequence"/>
</dbReference>
<dbReference type="Pfam" id="PF02674">
    <property type="entry name" value="Colicin_V"/>
    <property type="match status" value="1"/>
</dbReference>
<dbReference type="AlphaFoldDB" id="A0A511X347"/>
<dbReference type="OrthoDB" id="1809613at2"/>
<evidence type="ECO:0000256" key="2">
    <source>
        <dbReference type="ARBA" id="ARBA00022692"/>
    </source>
</evidence>
<dbReference type="RefSeq" id="WP_089802573.1">
    <property type="nucleotide sequence ID" value="NZ_BJYE01000023.1"/>
</dbReference>
<feature type="transmembrane region" description="Helical" evidence="5">
    <location>
        <begin position="76"/>
        <end position="97"/>
    </location>
</feature>
<sequence length="175" mass="20201">MMDLILMLLLIFGILRGLKRGLIVQVFHFVSFFIAFMVASQFYKGFGDFLEMYIPYPPLRGNTWAFFETTFNLEAAYYYMIAFVLLFFATKVVLSIITAMLDFVAELPLLNMVNKGLGAVFGFLEQYLVLFIIVFVLSLMPVEQIQSLISDSNIARFMIEQTPVFSDRIMSLLFR</sequence>
<evidence type="ECO:0000256" key="3">
    <source>
        <dbReference type="ARBA" id="ARBA00022989"/>
    </source>
</evidence>
<keyword evidence="7" id="KW-1185">Reference proteome</keyword>
<evidence type="ECO:0000256" key="1">
    <source>
        <dbReference type="ARBA" id="ARBA00004141"/>
    </source>
</evidence>
<comment type="subcellular location">
    <subcellularLocation>
        <location evidence="1">Membrane</location>
        <topology evidence="1">Multi-pass membrane protein</topology>
    </subcellularLocation>
</comment>
<feature type="transmembrane region" description="Helical" evidence="5">
    <location>
        <begin position="27"/>
        <end position="46"/>
    </location>
</feature>
<dbReference type="EMBL" id="BJYE01000023">
    <property type="protein sequence ID" value="GEN57345.1"/>
    <property type="molecule type" value="Genomic_DNA"/>
</dbReference>
<comment type="caution">
    <text evidence="6">The sequence shown here is derived from an EMBL/GenBank/DDBJ whole genome shotgun (WGS) entry which is preliminary data.</text>
</comment>
<dbReference type="PANTHER" id="PTHR37306">
    <property type="entry name" value="COLICIN V PRODUCTION PROTEIN"/>
    <property type="match status" value="1"/>
</dbReference>
<keyword evidence="2 5" id="KW-0812">Transmembrane</keyword>
<dbReference type="PANTHER" id="PTHR37306:SF1">
    <property type="entry name" value="COLICIN V PRODUCTION PROTEIN"/>
    <property type="match status" value="1"/>
</dbReference>
<evidence type="ECO:0000313" key="7">
    <source>
        <dbReference type="Proteomes" id="UP000321400"/>
    </source>
</evidence>
<proteinExistence type="predicted"/>
<dbReference type="STRING" id="442899.SAMN05720591_1235"/>
<protein>
    <submittedName>
        <fullName evidence="6">Putative transmembrane protein YshB</fullName>
    </submittedName>
</protein>
<organism evidence="6 7">
    <name type="scientific">Halolactibacillus alkaliphilus</name>
    <dbReference type="NCBI Taxonomy" id="442899"/>
    <lineage>
        <taxon>Bacteria</taxon>
        <taxon>Bacillati</taxon>
        <taxon>Bacillota</taxon>
        <taxon>Bacilli</taxon>
        <taxon>Bacillales</taxon>
        <taxon>Bacillaceae</taxon>
        <taxon>Halolactibacillus</taxon>
    </lineage>
</organism>